<dbReference type="PANTHER" id="PTHR10196">
    <property type="entry name" value="SUGAR KINASE"/>
    <property type="match status" value="1"/>
</dbReference>
<evidence type="ECO:0000256" key="7">
    <source>
        <dbReference type="ARBA" id="ARBA00022798"/>
    </source>
</evidence>
<evidence type="ECO:0000259" key="13">
    <source>
        <dbReference type="Pfam" id="PF02782"/>
    </source>
</evidence>
<accession>A0A286UKL7</accession>
<evidence type="ECO:0000256" key="3">
    <source>
        <dbReference type="ARBA" id="ARBA00012099"/>
    </source>
</evidence>
<feature type="domain" description="Carbohydrate kinase FGGY C-terminal" evidence="13">
    <location>
        <begin position="321"/>
        <end position="548"/>
    </location>
</feature>
<keyword evidence="8" id="KW-0067">ATP-binding</keyword>
<dbReference type="Pfam" id="PF02782">
    <property type="entry name" value="FGGY_C"/>
    <property type="match status" value="1"/>
</dbReference>
<evidence type="ECO:0000256" key="4">
    <source>
        <dbReference type="ARBA" id="ARBA00022679"/>
    </source>
</evidence>
<dbReference type="InterPro" id="IPR018485">
    <property type="entry name" value="FGGY_C"/>
</dbReference>
<dbReference type="GO" id="GO:0019563">
    <property type="term" value="P:glycerol catabolic process"/>
    <property type="evidence" value="ECO:0007669"/>
    <property type="project" value="UniProtKB-UniPathway"/>
</dbReference>
<evidence type="ECO:0000313" key="14">
    <source>
        <dbReference type="EMBL" id="PAV20161.1"/>
    </source>
</evidence>
<dbReference type="NCBIfam" id="TIGR01311">
    <property type="entry name" value="glycerol_kin"/>
    <property type="match status" value="1"/>
</dbReference>
<evidence type="ECO:0000313" key="15">
    <source>
        <dbReference type="Proteomes" id="UP000217199"/>
    </source>
</evidence>
<dbReference type="Proteomes" id="UP000217199">
    <property type="component" value="Unassembled WGS sequence"/>
</dbReference>
<dbReference type="PROSITE" id="PS00445">
    <property type="entry name" value="FGGY_KINASES_2"/>
    <property type="match status" value="1"/>
</dbReference>
<dbReference type="OrthoDB" id="5422795at2759"/>
<evidence type="ECO:0000256" key="1">
    <source>
        <dbReference type="ARBA" id="ARBA00005190"/>
    </source>
</evidence>
<keyword evidence="6 10" id="KW-0418">Kinase</keyword>
<comment type="pathway">
    <text evidence="1">Polyol metabolism; glycerol degradation via glycerol kinase pathway; sn-glycerol 3-phosphate from glycerol: step 1/1.</text>
</comment>
<keyword evidence="15" id="KW-1185">Reference proteome</keyword>
<comment type="caution">
    <text evidence="14">The sequence shown here is derived from an EMBL/GenBank/DDBJ whole genome shotgun (WGS) entry which is preliminary data.</text>
</comment>
<dbReference type="PROSITE" id="PS00933">
    <property type="entry name" value="FGGY_KINASES_1"/>
    <property type="match status" value="1"/>
</dbReference>
<comment type="similarity">
    <text evidence="2 10">Belongs to the FGGY kinase family.</text>
</comment>
<dbReference type="CDD" id="cd07792">
    <property type="entry name" value="ASKHA_NBD_FGGY_GK1-3-like"/>
    <property type="match status" value="1"/>
</dbReference>
<dbReference type="InParanoid" id="A0A286UKL7"/>
<feature type="domain" description="Carbohydrate kinase FGGY N-terminal" evidence="12">
    <location>
        <begin position="46"/>
        <end position="312"/>
    </location>
</feature>
<dbReference type="Gene3D" id="3.30.420.40">
    <property type="match status" value="2"/>
</dbReference>
<dbReference type="STRING" id="2282107.A0A286UKL7"/>
<dbReference type="GO" id="GO:0046167">
    <property type="term" value="P:glycerol-3-phosphate biosynthetic process"/>
    <property type="evidence" value="ECO:0007669"/>
    <property type="project" value="TreeGrafter"/>
</dbReference>
<feature type="region of interest" description="Disordered" evidence="11">
    <location>
        <begin position="1"/>
        <end position="36"/>
    </location>
</feature>
<dbReference type="GO" id="GO:0006641">
    <property type="term" value="P:triglyceride metabolic process"/>
    <property type="evidence" value="ECO:0007669"/>
    <property type="project" value="TreeGrafter"/>
</dbReference>
<dbReference type="UniPathway" id="UPA00618">
    <property type="reaction ID" value="UER00672"/>
</dbReference>
<dbReference type="Pfam" id="PF00370">
    <property type="entry name" value="FGGY_N"/>
    <property type="match status" value="1"/>
</dbReference>
<dbReference type="InterPro" id="IPR043129">
    <property type="entry name" value="ATPase_NBD"/>
</dbReference>
<name>A0A286UKL7_9AGAM</name>
<feature type="compositionally biased region" description="Basic and acidic residues" evidence="11">
    <location>
        <begin position="1"/>
        <end position="12"/>
    </location>
</feature>
<dbReference type="GO" id="GO:0005524">
    <property type="term" value="F:ATP binding"/>
    <property type="evidence" value="ECO:0007669"/>
    <property type="project" value="UniProtKB-KW"/>
</dbReference>
<dbReference type="GO" id="GO:0004370">
    <property type="term" value="F:glycerol kinase activity"/>
    <property type="evidence" value="ECO:0007669"/>
    <property type="project" value="UniProtKB-EC"/>
</dbReference>
<dbReference type="SUPFAM" id="SSF53067">
    <property type="entry name" value="Actin-like ATPase domain"/>
    <property type="match status" value="3"/>
</dbReference>
<dbReference type="EMBL" id="NBII01000004">
    <property type="protein sequence ID" value="PAV20161.1"/>
    <property type="molecule type" value="Genomic_DNA"/>
</dbReference>
<dbReference type="FunFam" id="3.30.420.40:FF:000086">
    <property type="entry name" value="Glycerol kinase"/>
    <property type="match status" value="1"/>
</dbReference>
<dbReference type="EC" id="2.7.1.30" evidence="3"/>
<evidence type="ECO:0000259" key="12">
    <source>
        <dbReference type="Pfam" id="PF00370"/>
    </source>
</evidence>
<gene>
    <name evidence="14" type="ORF">PNOK_0509500</name>
</gene>
<proteinExistence type="inferred from homology"/>
<dbReference type="InterPro" id="IPR042018">
    <property type="entry name" value="GK1-3_metazoan-type"/>
</dbReference>
<evidence type="ECO:0000256" key="9">
    <source>
        <dbReference type="ARBA" id="ARBA00043149"/>
    </source>
</evidence>
<reference evidence="14 15" key="1">
    <citation type="journal article" date="2017" name="Mol. Ecol.">
        <title>Comparative and population genomic landscape of Phellinus noxius: A hypervariable fungus causing root rot in trees.</title>
        <authorList>
            <person name="Chung C.L."/>
            <person name="Lee T.J."/>
            <person name="Akiba M."/>
            <person name="Lee H.H."/>
            <person name="Kuo T.H."/>
            <person name="Liu D."/>
            <person name="Ke H.M."/>
            <person name="Yokoi T."/>
            <person name="Roa M.B."/>
            <person name="Lu M.J."/>
            <person name="Chang Y.Y."/>
            <person name="Ann P.J."/>
            <person name="Tsai J.N."/>
            <person name="Chen C.Y."/>
            <person name="Tzean S.S."/>
            <person name="Ota Y."/>
            <person name="Hattori T."/>
            <person name="Sahashi N."/>
            <person name="Liou R.F."/>
            <person name="Kikuchi T."/>
            <person name="Tsai I.J."/>
        </authorList>
    </citation>
    <scope>NUCLEOTIDE SEQUENCE [LARGE SCALE GENOMIC DNA]</scope>
    <source>
        <strain evidence="14 15">FFPRI411160</strain>
    </source>
</reference>
<evidence type="ECO:0000256" key="5">
    <source>
        <dbReference type="ARBA" id="ARBA00022741"/>
    </source>
</evidence>
<feature type="compositionally biased region" description="Low complexity" evidence="11">
    <location>
        <begin position="474"/>
        <end position="493"/>
    </location>
</feature>
<evidence type="ECO:0000256" key="2">
    <source>
        <dbReference type="ARBA" id="ARBA00009156"/>
    </source>
</evidence>
<keyword evidence="5" id="KW-0547">Nucleotide-binding</keyword>
<dbReference type="GO" id="GO:0005739">
    <property type="term" value="C:mitochondrion"/>
    <property type="evidence" value="ECO:0007669"/>
    <property type="project" value="TreeGrafter"/>
</dbReference>
<feature type="compositionally biased region" description="Low complexity" evidence="11">
    <location>
        <begin position="15"/>
        <end position="27"/>
    </location>
</feature>
<keyword evidence="4 10" id="KW-0808">Transferase</keyword>
<dbReference type="InterPro" id="IPR018484">
    <property type="entry name" value="FGGY_N"/>
</dbReference>
<evidence type="ECO:0000256" key="11">
    <source>
        <dbReference type="SAM" id="MobiDB-lite"/>
    </source>
</evidence>
<organism evidence="14 15">
    <name type="scientific">Pyrrhoderma noxium</name>
    <dbReference type="NCBI Taxonomy" id="2282107"/>
    <lineage>
        <taxon>Eukaryota</taxon>
        <taxon>Fungi</taxon>
        <taxon>Dikarya</taxon>
        <taxon>Basidiomycota</taxon>
        <taxon>Agaricomycotina</taxon>
        <taxon>Agaricomycetes</taxon>
        <taxon>Hymenochaetales</taxon>
        <taxon>Hymenochaetaceae</taxon>
        <taxon>Pyrrhoderma</taxon>
    </lineage>
</organism>
<dbReference type="InterPro" id="IPR018483">
    <property type="entry name" value="Carb_kinase_FGGY_CS"/>
</dbReference>
<keyword evidence="7" id="KW-0319">Glycerol metabolism</keyword>
<protein>
    <recommendedName>
        <fullName evidence="3">glycerol kinase</fullName>
        <ecNumber evidence="3">2.7.1.30</ecNumber>
    </recommendedName>
    <alternativeName>
        <fullName evidence="9">ATP:glycerol 3-phosphotransferase</fullName>
    </alternativeName>
</protein>
<evidence type="ECO:0000256" key="10">
    <source>
        <dbReference type="RuleBase" id="RU003733"/>
    </source>
</evidence>
<dbReference type="AlphaFoldDB" id="A0A286UKL7"/>
<feature type="region of interest" description="Disordered" evidence="11">
    <location>
        <begin position="459"/>
        <end position="498"/>
    </location>
</feature>
<dbReference type="PANTHER" id="PTHR10196:SF69">
    <property type="entry name" value="GLYCEROL KINASE"/>
    <property type="match status" value="1"/>
</dbReference>
<evidence type="ECO:0000256" key="8">
    <source>
        <dbReference type="ARBA" id="ARBA00022840"/>
    </source>
</evidence>
<dbReference type="InterPro" id="IPR005999">
    <property type="entry name" value="Glycerol_kin"/>
</dbReference>
<sequence>MGARFSRPDSKRRSSSSSRSQNASSPSSPQPTPVQMKQLQDGEFVGSLDCGTTSVRFIVFDSSARIVAQHQLEFPQYYPNPGWHEHDADEIQAVSEKCIEEACKQLEENGWTKRSVKAIGITNQRETAVAWDRKTGKPLCKAIVWDDARTKGTVAYFEHKLRIEGLEVSPGEFKKGDEGVDALRDLTGLPLSTYFSAIKLRWMIDNYENVRKAHDEDNLCFGTVESWLVYNLTGGVSTNLHITEPTNASRTLLMDLKTLNWSESLLQFFSLRPSILPRLVSSSEVVGTLASGPLGGVRIAGLIGDQQGALVGNKCLRKGEAKCTYGTGAFLLFNTGRKIVKSDHGLLTTVAYQPGPGKKASYALEGSIAVAGSAINWLRDGMGLIKTSAEVNKLAGKVSSTGGVYFVTAFSGLLAPYWDPGAAGLLIGLTKYTGPAHIARATLEAIGFQTRAVVESMLGDVKGDNDNGRGRGGSTSSESSRSSSTSGSSPGSEPESDDIEFTHLKVDGGVTNGDLCMQILADVGGFSVVRPEMRESTALGSALLAGAAVGMHGWDLERVSTLKAVNGEGVKVFKPGEEGVESQDVEKGVRAEKLCEKDEEVERAVKEEADRRRQERWEGWKRAVERSLRWDETSQGM</sequence>
<evidence type="ECO:0000256" key="6">
    <source>
        <dbReference type="ARBA" id="ARBA00022777"/>
    </source>
</evidence>